<dbReference type="GO" id="GO:0045892">
    <property type="term" value="P:negative regulation of DNA-templated transcription"/>
    <property type="evidence" value="ECO:0007669"/>
    <property type="project" value="TreeGrafter"/>
</dbReference>
<accession>A0A1I4WRX7</accession>
<dbReference type="InterPro" id="IPR036390">
    <property type="entry name" value="WH_DNA-bd_sf"/>
</dbReference>
<evidence type="ECO:0000256" key="3">
    <source>
        <dbReference type="ARBA" id="ARBA00023163"/>
    </source>
</evidence>
<keyword evidence="7" id="KW-1185">Reference proteome</keyword>
<evidence type="ECO:0000256" key="2">
    <source>
        <dbReference type="ARBA" id="ARBA00023125"/>
    </source>
</evidence>
<evidence type="ECO:0000313" key="6">
    <source>
        <dbReference type="EMBL" id="SFN16207.1"/>
    </source>
</evidence>
<dbReference type="SUPFAM" id="SSF46785">
    <property type="entry name" value="Winged helix' DNA-binding domain"/>
    <property type="match status" value="1"/>
</dbReference>
<dbReference type="InterPro" id="IPR036388">
    <property type="entry name" value="WH-like_DNA-bd_sf"/>
</dbReference>
<dbReference type="GO" id="GO:0003700">
    <property type="term" value="F:DNA-binding transcription factor activity"/>
    <property type="evidence" value="ECO:0007669"/>
    <property type="project" value="TreeGrafter"/>
</dbReference>
<dbReference type="SMART" id="SM00346">
    <property type="entry name" value="HTH_ICLR"/>
    <property type="match status" value="1"/>
</dbReference>
<evidence type="ECO:0000259" key="5">
    <source>
        <dbReference type="PROSITE" id="PS51078"/>
    </source>
</evidence>
<dbReference type="OrthoDB" id="4924204at2"/>
<name>A0A1I4WRX7_PSUAM</name>
<feature type="domain" description="IclR-ED" evidence="5">
    <location>
        <begin position="75"/>
        <end position="257"/>
    </location>
</feature>
<dbReference type="EMBL" id="FOUY01000009">
    <property type="protein sequence ID" value="SFN16207.1"/>
    <property type="molecule type" value="Genomic_DNA"/>
</dbReference>
<feature type="domain" description="HTH iclR-type" evidence="4">
    <location>
        <begin position="8"/>
        <end position="74"/>
    </location>
</feature>
<protein>
    <submittedName>
        <fullName evidence="6">Transcriptional regulator, IclR family</fullName>
    </submittedName>
</protein>
<dbReference type="InterPro" id="IPR005471">
    <property type="entry name" value="Tscrpt_reg_IclR_N"/>
</dbReference>
<proteinExistence type="predicted"/>
<evidence type="ECO:0000313" key="7">
    <source>
        <dbReference type="Proteomes" id="UP000199614"/>
    </source>
</evidence>
<keyword evidence="1" id="KW-0805">Transcription regulation</keyword>
<dbReference type="Gene3D" id="3.30.450.40">
    <property type="match status" value="1"/>
</dbReference>
<dbReference type="STRING" id="260086.SAMN05216207_100949"/>
<sequence>MTDAPRNTRGLRRDLDLLEALASEEARHTGGLGVAQVSRLTGREKSQVSRSLRALDEAGLVERDADSLLYRLGWRLFSLAARATEGRMVTAAEPVLARLAVRTEETVHLCVLRDDAVLTVRSVSGHSFRTTGWEGLRAPLACTSAGRVLLVDATPDELHVRFGTPADLAPDHPRCRTRTVPQLWQELREVADRGWAEVRDEFEPGVSGVSAPVRDFRGRVLAAINVAGPTTRIGEALGAHGRAVAAAAATVSAELGWAEPNRA</sequence>
<dbReference type="PROSITE" id="PS51078">
    <property type="entry name" value="ICLR_ED"/>
    <property type="match status" value="1"/>
</dbReference>
<keyword evidence="2" id="KW-0238">DNA-binding</keyword>
<dbReference type="Pfam" id="PF09339">
    <property type="entry name" value="HTH_IclR"/>
    <property type="match status" value="1"/>
</dbReference>
<dbReference type="PROSITE" id="PS51077">
    <property type="entry name" value="HTH_ICLR"/>
    <property type="match status" value="1"/>
</dbReference>
<dbReference type="SUPFAM" id="SSF55781">
    <property type="entry name" value="GAF domain-like"/>
    <property type="match status" value="1"/>
</dbReference>
<dbReference type="PANTHER" id="PTHR30136">
    <property type="entry name" value="HELIX-TURN-HELIX TRANSCRIPTIONAL REGULATOR, ICLR FAMILY"/>
    <property type="match status" value="1"/>
</dbReference>
<dbReference type="InterPro" id="IPR029016">
    <property type="entry name" value="GAF-like_dom_sf"/>
</dbReference>
<dbReference type="GO" id="GO:0003677">
    <property type="term" value="F:DNA binding"/>
    <property type="evidence" value="ECO:0007669"/>
    <property type="project" value="UniProtKB-KW"/>
</dbReference>
<reference evidence="6 7" key="1">
    <citation type="submission" date="2016-10" db="EMBL/GenBank/DDBJ databases">
        <authorList>
            <person name="de Groot N.N."/>
        </authorList>
    </citation>
    <scope>NUCLEOTIDE SEQUENCE [LARGE SCALE GENOMIC DNA]</scope>
    <source>
        <strain evidence="6 7">CGMCC 4.1877</strain>
    </source>
</reference>
<dbReference type="RefSeq" id="WP_093341084.1">
    <property type="nucleotide sequence ID" value="NZ_FOUY01000009.1"/>
</dbReference>
<evidence type="ECO:0000259" key="4">
    <source>
        <dbReference type="PROSITE" id="PS51077"/>
    </source>
</evidence>
<dbReference type="Proteomes" id="UP000199614">
    <property type="component" value="Unassembled WGS sequence"/>
</dbReference>
<dbReference type="InterPro" id="IPR014757">
    <property type="entry name" value="Tscrpt_reg_IclR_C"/>
</dbReference>
<dbReference type="Pfam" id="PF01614">
    <property type="entry name" value="IclR_C"/>
    <property type="match status" value="1"/>
</dbReference>
<dbReference type="Gene3D" id="1.10.10.10">
    <property type="entry name" value="Winged helix-like DNA-binding domain superfamily/Winged helix DNA-binding domain"/>
    <property type="match status" value="1"/>
</dbReference>
<dbReference type="AlphaFoldDB" id="A0A1I4WRX7"/>
<organism evidence="6 7">
    <name type="scientific">Pseudonocardia ammonioxydans</name>
    <dbReference type="NCBI Taxonomy" id="260086"/>
    <lineage>
        <taxon>Bacteria</taxon>
        <taxon>Bacillati</taxon>
        <taxon>Actinomycetota</taxon>
        <taxon>Actinomycetes</taxon>
        <taxon>Pseudonocardiales</taxon>
        <taxon>Pseudonocardiaceae</taxon>
        <taxon>Pseudonocardia</taxon>
    </lineage>
</organism>
<dbReference type="PANTHER" id="PTHR30136:SF35">
    <property type="entry name" value="HTH-TYPE TRANSCRIPTIONAL REGULATOR RV1719"/>
    <property type="match status" value="1"/>
</dbReference>
<gene>
    <name evidence="6" type="ORF">SAMN05216207_100949</name>
</gene>
<keyword evidence="3" id="KW-0804">Transcription</keyword>
<dbReference type="InterPro" id="IPR050707">
    <property type="entry name" value="HTH_MetabolicPath_Reg"/>
</dbReference>
<evidence type="ECO:0000256" key="1">
    <source>
        <dbReference type="ARBA" id="ARBA00023015"/>
    </source>
</evidence>